<dbReference type="SUPFAM" id="SSF63829">
    <property type="entry name" value="Calcium-dependent phosphotriesterase"/>
    <property type="match status" value="1"/>
</dbReference>
<dbReference type="InterPro" id="IPR051172">
    <property type="entry name" value="Chlamydia_OmcB"/>
</dbReference>
<accession>A0A1Y1Q9U0</accession>
<evidence type="ECO:0000313" key="8">
    <source>
        <dbReference type="Proteomes" id="UP000192491"/>
    </source>
</evidence>
<evidence type="ECO:0000256" key="4">
    <source>
        <dbReference type="SAM" id="SignalP"/>
    </source>
</evidence>
<evidence type="ECO:0000313" key="7">
    <source>
        <dbReference type="EMBL" id="OQX00876.1"/>
    </source>
</evidence>
<dbReference type="GO" id="GO:0005576">
    <property type="term" value="C:extracellular region"/>
    <property type="evidence" value="ECO:0007669"/>
    <property type="project" value="UniProtKB-SubCell"/>
</dbReference>
<feature type="domain" description="SD-repeat containing protein B" evidence="6">
    <location>
        <begin position="580"/>
        <end position="712"/>
    </location>
</feature>
<feature type="domain" description="DUF11" evidence="5">
    <location>
        <begin position="721"/>
        <end position="804"/>
    </location>
</feature>
<comment type="caution">
    <text evidence="7">The sequence shown here is derived from an EMBL/GenBank/DDBJ whole genome shotgun (WGS) entry which is preliminary data.</text>
</comment>
<dbReference type="Proteomes" id="UP000192491">
    <property type="component" value="Unassembled WGS sequence"/>
</dbReference>
<evidence type="ECO:0000256" key="1">
    <source>
        <dbReference type="ARBA" id="ARBA00004613"/>
    </source>
</evidence>
<evidence type="ECO:0000256" key="2">
    <source>
        <dbReference type="ARBA" id="ARBA00022525"/>
    </source>
</evidence>
<name>A0A1Y1Q9U0_9GAMM</name>
<protein>
    <recommendedName>
        <fullName evidence="9">SD-repeat containing protein B domain-containing protein</fullName>
    </recommendedName>
</protein>
<proteinExistence type="predicted"/>
<dbReference type="AlphaFoldDB" id="A0A1Y1Q9U0"/>
<feature type="signal peptide" evidence="4">
    <location>
        <begin position="1"/>
        <end position="23"/>
    </location>
</feature>
<feature type="domain" description="SD-repeat containing protein B" evidence="6">
    <location>
        <begin position="26"/>
        <end position="99"/>
    </location>
</feature>
<evidence type="ECO:0000259" key="6">
    <source>
        <dbReference type="Pfam" id="PF17210"/>
    </source>
</evidence>
<organism evidence="7 8">
    <name type="scientific">Thiothrix lacustris</name>
    <dbReference type="NCBI Taxonomy" id="525917"/>
    <lineage>
        <taxon>Bacteria</taxon>
        <taxon>Pseudomonadati</taxon>
        <taxon>Pseudomonadota</taxon>
        <taxon>Gammaproteobacteria</taxon>
        <taxon>Thiotrichales</taxon>
        <taxon>Thiotrichaceae</taxon>
        <taxon>Thiothrix</taxon>
    </lineage>
</organism>
<keyword evidence="2" id="KW-0964">Secreted</keyword>
<evidence type="ECO:0000259" key="5">
    <source>
        <dbReference type="Pfam" id="PF01345"/>
    </source>
</evidence>
<dbReference type="Gene3D" id="2.60.40.10">
    <property type="entry name" value="Immunoglobulins"/>
    <property type="match status" value="2"/>
</dbReference>
<sequence length="805" mass="84068">MRYRLFWLGTLGATLLAPQVTFADISGKVFRDFNANGVFDSSANFNEVGMAGVSIKAFDANGVQAGSTVSSDINGNYTLTGLLNRADYRVEFSWSGDWLKPGASGGTSVQFVNDGASDVNLGLNNPLDYSQADTNIFITTPVAIVGPADQAVATGRDYRTYPALVKFPFNATGKPADPGYIPPTSLATHQQIGSTSGVAFQRENKRLFASAYYKRAVGFGPGGVGAIYSIDDNGTVDVHATIPNAGTDTHDFTGDYTTINYDTASVPNVGKSSLGDMEISADGQWLYVINLNNRHLYAVATNTTNTVNDLGEITRPASCPDNDFRPFGLGMDETNTLYIGTVCTNESGTSATGHASAMVLKYNGAGSFTETLNFDLFFNSQSFWKNWSDTLIAGSPFQPITSHQPMLSDIVFDGKDMVLAFRNRSWEAGYIPGGSSPSMSHILKACWNGADWTLENNGTCGGVTGALPNYSVTAEAGPGGGYFFDMRDILASFGGQSVINALGSVAIAPGRSIVATLADPNDLISGGIKHLNLANGSGSMPYQVFRGSADGSNGGGSGGYFGKSGGLGDIELLLDPAPIEIGNRVWLDTDNDGIQDAGEGGIPNVQVKLFAGATELATATTAADGTYYFTNAAGTDTDSKKYGLNQLQPNTAYTVKFPTSVTVSGTTYNLTTAIAGGNTLIDSNAPASGEVTVAAADIPTAGANNHSFDVGYTLPTPKMTDLEVTKTANLSSVKSGDTVIYTVKVKNNGPDTATGVEVTDQLPAGVTYVSHNADQGAYTSGTGIWTVGTLANGTTATLTITVTIK</sequence>
<evidence type="ECO:0000256" key="3">
    <source>
        <dbReference type="ARBA" id="ARBA00022729"/>
    </source>
</evidence>
<dbReference type="EMBL" id="MTEJ01000617">
    <property type="protein sequence ID" value="OQX00876.1"/>
    <property type="molecule type" value="Genomic_DNA"/>
</dbReference>
<dbReference type="SUPFAM" id="SSF117074">
    <property type="entry name" value="Hypothetical protein PA1324"/>
    <property type="match status" value="2"/>
</dbReference>
<dbReference type="InterPro" id="IPR001434">
    <property type="entry name" value="OmcB-like_DUF11"/>
</dbReference>
<reference evidence="7 8" key="1">
    <citation type="submission" date="2017-01" db="EMBL/GenBank/DDBJ databases">
        <title>Novel large sulfur bacteria in the metagenomes of groundwater-fed chemosynthetic microbial mats in the Lake Huron basin.</title>
        <authorList>
            <person name="Sharrar A.M."/>
            <person name="Flood B.E."/>
            <person name="Bailey J.V."/>
            <person name="Jones D.S."/>
            <person name="Biddanda B."/>
            <person name="Ruberg S.A."/>
            <person name="Marcus D.N."/>
            <person name="Dick G.J."/>
        </authorList>
    </citation>
    <scope>NUCLEOTIDE SEQUENCE [LARGE SCALE GENOMIC DNA]</scope>
    <source>
        <strain evidence="7">A8</strain>
    </source>
</reference>
<dbReference type="InterPro" id="IPR047589">
    <property type="entry name" value="DUF11_rpt"/>
</dbReference>
<dbReference type="Pfam" id="PF17210">
    <property type="entry name" value="SdrD_B"/>
    <property type="match status" value="2"/>
</dbReference>
<dbReference type="InterPro" id="IPR033764">
    <property type="entry name" value="Sdr_B"/>
</dbReference>
<dbReference type="NCBIfam" id="TIGR01451">
    <property type="entry name" value="B_ant_repeat"/>
    <property type="match status" value="1"/>
</dbReference>
<comment type="subcellular location">
    <subcellularLocation>
        <location evidence="1">Secreted</location>
    </subcellularLocation>
</comment>
<feature type="chain" id="PRO_5012078701" description="SD-repeat containing protein B domain-containing protein" evidence="4">
    <location>
        <begin position="24"/>
        <end position="805"/>
    </location>
</feature>
<keyword evidence="3 4" id="KW-0732">Signal</keyword>
<dbReference type="Pfam" id="PF01345">
    <property type="entry name" value="DUF11"/>
    <property type="match status" value="1"/>
</dbReference>
<dbReference type="InterPro" id="IPR013783">
    <property type="entry name" value="Ig-like_fold"/>
</dbReference>
<dbReference type="PANTHER" id="PTHR34819">
    <property type="entry name" value="LARGE CYSTEINE-RICH PERIPLASMIC PROTEIN OMCB"/>
    <property type="match status" value="1"/>
</dbReference>
<dbReference type="Gene3D" id="2.60.40.1170">
    <property type="entry name" value="Mu homology domain, subdomain B"/>
    <property type="match status" value="1"/>
</dbReference>
<gene>
    <name evidence="7" type="ORF">BWK73_47535</name>
</gene>
<evidence type="ECO:0008006" key="9">
    <source>
        <dbReference type="Google" id="ProtNLM"/>
    </source>
</evidence>